<feature type="domain" description="DUF6777" evidence="3">
    <location>
        <begin position="106"/>
        <end position="267"/>
    </location>
</feature>
<feature type="compositionally biased region" description="Low complexity" evidence="1">
    <location>
        <begin position="368"/>
        <end position="390"/>
    </location>
</feature>
<name>A0ABU4K952_9ACTN</name>
<gene>
    <name evidence="4" type="ORF">R2363_18985</name>
</gene>
<proteinExistence type="predicted"/>
<sequence>MRLTQRRTRSNPAAVRPAPGAARHQGRPALAATLGAAALLLAGCSSADTGGAAGRAALGAAHEVHLQPVAAQGPDPFTASTARGAGLRALQEPDAAAQPVSAPGIREVTGSTPGLYGGTRAESSCDVEQQVAYLAAEPAKLTAFAEAAGIPEGGVADWLRDLTPVVLRADTRVTNHGFRDGRASAFQSVLQAGTAVLVDPYGAPRVRCACGNPLRTPVSVSGAVHHGDPWTGFDPDRVIIVKPTTTVVTSLVIVNVADDSWIERKAGSDGDEDRKPDTVPDCDPDTCALSDPVAPDPDAPESVTPKPPTERPAEPPAPTTPDTPAAPATPTTPDAPNTPDTPTTPTTPEEPVVPDAPSEPYPEPDAPADPYQDPYTDPYQDPYTDPYTEPYPDPGGGDPLLPLPVEPEPAEPDTFAG</sequence>
<evidence type="ECO:0000313" key="4">
    <source>
        <dbReference type="EMBL" id="MDX2294252.1"/>
    </source>
</evidence>
<feature type="compositionally biased region" description="Low complexity" evidence="1">
    <location>
        <begin position="322"/>
        <end position="356"/>
    </location>
</feature>
<evidence type="ECO:0000313" key="5">
    <source>
        <dbReference type="Proteomes" id="UP001278571"/>
    </source>
</evidence>
<evidence type="ECO:0000256" key="1">
    <source>
        <dbReference type="SAM" id="MobiDB-lite"/>
    </source>
</evidence>
<dbReference type="RefSeq" id="WP_319010568.1">
    <property type="nucleotide sequence ID" value="NZ_JAWJZF010000377.1"/>
</dbReference>
<feature type="compositionally biased region" description="Low complexity" evidence="1">
    <location>
        <begin position="12"/>
        <end position="27"/>
    </location>
</feature>
<accession>A0ABU4K952</accession>
<reference evidence="4 5" key="1">
    <citation type="submission" date="2023-10" db="EMBL/GenBank/DDBJ databases">
        <authorList>
            <person name="Wang X.X."/>
        </authorList>
    </citation>
    <scope>NUCLEOTIDE SEQUENCE [LARGE SCALE GENOMIC DNA]</scope>
    <source>
        <strain evidence="4 5">NBRC 12816</strain>
    </source>
</reference>
<evidence type="ECO:0000259" key="3">
    <source>
        <dbReference type="Pfam" id="PF20568"/>
    </source>
</evidence>
<feature type="compositionally biased region" description="Pro residues" evidence="1">
    <location>
        <begin position="357"/>
        <end position="367"/>
    </location>
</feature>
<dbReference type="InterPro" id="IPR046704">
    <property type="entry name" value="DUF6777"/>
</dbReference>
<dbReference type="Pfam" id="PF20568">
    <property type="entry name" value="DUF6777"/>
    <property type="match status" value="1"/>
</dbReference>
<dbReference type="Proteomes" id="UP001278571">
    <property type="component" value="Unassembled WGS sequence"/>
</dbReference>
<organism evidence="4 5">
    <name type="scientific">Streptomyces roseolus</name>
    <dbReference type="NCBI Taxonomy" id="67358"/>
    <lineage>
        <taxon>Bacteria</taxon>
        <taxon>Bacillati</taxon>
        <taxon>Actinomycetota</taxon>
        <taxon>Actinomycetes</taxon>
        <taxon>Kitasatosporales</taxon>
        <taxon>Streptomycetaceae</taxon>
        <taxon>Streptomyces</taxon>
    </lineage>
</organism>
<evidence type="ECO:0000256" key="2">
    <source>
        <dbReference type="SAM" id="SignalP"/>
    </source>
</evidence>
<feature type="signal peptide" evidence="2">
    <location>
        <begin position="1"/>
        <end position="47"/>
    </location>
</feature>
<dbReference type="EMBL" id="JAWJZF010000377">
    <property type="protein sequence ID" value="MDX2294252.1"/>
    <property type="molecule type" value="Genomic_DNA"/>
</dbReference>
<keyword evidence="5" id="KW-1185">Reference proteome</keyword>
<feature type="region of interest" description="Disordered" evidence="1">
    <location>
        <begin position="1"/>
        <end position="27"/>
    </location>
</feature>
<comment type="caution">
    <text evidence="4">The sequence shown here is derived from an EMBL/GenBank/DDBJ whole genome shotgun (WGS) entry which is preliminary data.</text>
</comment>
<feature type="region of interest" description="Disordered" evidence="1">
    <location>
        <begin position="264"/>
        <end position="417"/>
    </location>
</feature>
<protein>
    <submittedName>
        <fullName evidence="4">DUF6777 domain-containing protein</fullName>
    </submittedName>
</protein>
<keyword evidence="2" id="KW-0732">Signal</keyword>
<feature type="compositionally biased region" description="Basic and acidic residues" evidence="1">
    <location>
        <begin position="264"/>
        <end position="278"/>
    </location>
</feature>
<feature type="chain" id="PRO_5045372077" evidence="2">
    <location>
        <begin position="48"/>
        <end position="417"/>
    </location>
</feature>